<proteinExistence type="predicted"/>
<evidence type="ECO:0000313" key="1">
    <source>
        <dbReference type="EMBL" id="MBU2690116.1"/>
    </source>
</evidence>
<gene>
    <name evidence="1" type="ORF">KJ970_04250</name>
</gene>
<name>A0A948W605_UNCEI</name>
<reference evidence="1" key="1">
    <citation type="submission" date="2021-05" db="EMBL/GenBank/DDBJ databases">
        <title>Energy efficiency and biological interactions define the core microbiome of deep oligotrophic groundwater.</title>
        <authorList>
            <person name="Mehrshad M."/>
            <person name="Lopez-Fernandez M."/>
            <person name="Bell E."/>
            <person name="Bernier-Latmani R."/>
            <person name="Bertilsson S."/>
            <person name="Dopson M."/>
        </authorList>
    </citation>
    <scope>NUCLEOTIDE SEQUENCE</scope>
    <source>
        <strain evidence="1">Modern_marine.mb.64</strain>
    </source>
</reference>
<organism evidence="1 2">
    <name type="scientific">Eiseniibacteriota bacterium</name>
    <dbReference type="NCBI Taxonomy" id="2212470"/>
    <lineage>
        <taxon>Bacteria</taxon>
        <taxon>Candidatus Eiseniibacteriota</taxon>
    </lineage>
</organism>
<protein>
    <submittedName>
        <fullName evidence="1">Uncharacterized protein</fullName>
    </submittedName>
</protein>
<accession>A0A948W605</accession>
<sequence length="526" mass="60653">MVRRLKRYKRFGNSPINGPAIILLAALLLMTAAPAVLALTKVEGEYQIMIDSRKQYRSFPWDYDANNGDTWNGVNFRIFSAPFPNTEAFVKFEADWNPGSNEWENPVFQYRESHVRYRLDRDGYGGDVYLFQRQDRYWVENHLIQVVQSDKLKDSDNAQGARFDIWGLKGTNFTFIASDYSGQSNPGAGSQAGAPVGTDDAYVARLRRLFFNNDLRAGLTFNRRMEGQDADPDAYQGVMAGDLRYTWRNTDILLEYAESQSKNTPEHMYGVWHLRRMNLKHMENWLPPDAVLRGEIRSIRFGSPALGYYNIVPTFWYYGPGFVNPLGDGKKDEQGVWINTWYLIPQRAVTLSLNYTSTVNREFDKKHYTEFYGEIYTEYENGFTSKMSYSNRKTRDYGDPRYTDITTNKDLFAEIQVESSLAWMRVQGKIKNLGSSRRKELGSLETSVNLTDKLKLYGRYAFGNDPARLRKGLFTQLQYRPRGNMDIFLEYGPNWIGDTPDPVDDNDLAGSGDNQDLVKLIIKGYF</sequence>
<evidence type="ECO:0000313" key="2">
    <source>
        <dbReference type="Proteomes" id="UP000777784"/>
    </source>
</evidence>
<dbReference type="AlphaFoldDB" id="A0A948W605"/>
<comment type="caution">
    <text evidence="1">The sequence shown here is derived from an EMBL/GenBank/DDBJ whole genome shotgun (WGS) entry which is preliminary data.</text>
</comment>
<dbReference type="Proteomes" id="UP000777784">
    <property type="component" value="Unassembled WGS sequence"/>
</dbReference>
<dbReference type="EMBL" id="JAHJDP010000023">
    <property type="protein sequence ID" value="MBU2690116.1"/>
    <property type="molecule type" value="Genomic_DNA"/>
</dbReference>